<dbReference type="AlphaFoldDB" id="A0A5J5EUN8"/>
<name>A0A5J5EUN8_9PEZI</name>
<dbReference type="Proteomes" id="UP000326924">
    <property type="component" value="Unassembled WGS sequence"/>
</dbReference>
<dbReference type="OrthoDB" id="5428636at2759"/>
<comment type="caution">
    <text evidence="1">The sequence shown here is derived from an EMBL/GenBank/DDBJ whole genome shotgun (WGS) entry which is preliminary data.</text>
</comment>
<organism evidence="1 2">
    <name type="scientific">Sphaerosporella brunnea</name>
    <dbReference type="NCBI Taxonomy" id="1250544"/>
    <lineage>
        <taxon>Eukaryota</taxon>
        <taxon>Fungi</taxon>
        <taxon>Dikarya</taxon>
        <taxon>Ascomycota</taxon>
        <taxon>Pezizomycotina</taxon>
        <taxon>Pezizomycetes</taxon>
        <taxon>Pezizales</taxon>
        <taxon>Pyronemataceae</taxon>
        <taxon>Sphaerosporella</taxon>
    </lineage>
</organism>
<accession>A0A5J5EUN8</accession>
<protein>
    <submittedName>
        <fullName evidence="1">Uncharacterized protein</fullName>
    </submittedName>
</protein>
<dbReference type="InParanoid" id="A0A5J5EUN8"/>
<evidence type="ECO:0000313" key="1">
    <source>
        <dbReference type="EMBL" id="KAA8902848.1"/>
    </source>
</evidence>
<sequence length="216" mass="23861">MAHLLNTLFDTQTKTQDWITLLAYLQEQVGPAPNLKICTEPVTYTNGLVKQACLDAAKGTPEFSDYDNCNTISTALKQHRATRGTVFLFIFHLDPAVANKKQDDESAESDSHWHTPVVCIKNGNAGIYDPSYIVKAGTQVHRLASMKLVLAFLHTMTHGKKGTYKLTGDVFVSGGGNDGSKCNEMCRLWLIDQLIAQKGRNIGNREALGSDTYWPN</sequence>
<evidence type="ECO:0000313" key="2">
    <source>
        <dbReference type="Proteomes" id="UP000326924"/>
    </source>
</evidence>
<proteinExistence type="predicted"/>
<keyword evidence="2" id="KW-1185">Reference proteome</keyword>
<dbReference type="EMBL" id="VXIS01000126">
    <property type="protein sequence ID" value="KAA8902848.1"/>
    <property type="molecule type" value="Genomic_DNA"/>
</dbReference>
<gene>
    <name evidence="1" type="ORF">FN846DRAFT_891371</name>
</gene>
<reference evidence="1 2" key="1">
    <citation type="submission" date="2019-09" db="EMBL/GenBank/DDBJ databases">
        <title>Draft genome of the ectomycorrhizal ascomycete Sphaerosporella brunnea.</title>
        <authorList>
            <consortium name="DOE Joint Genome Institute"/>
            <person name="Benucci G.M."/>
            <person name="Marozzi G."/>
            <person name="Antonielli L."/>
            <person name="Sanchez S."/>
            <person name="Marco P."/>
            <person name="Wang X."/>
            <person name="Falini L.B."/>
            <person name="Barry K."/>
            <person name="Haridas S."/>
            <person name="Lipzen A."/>
            <person name="Labutti K."/>
            <person name="Grigoriev I.V."/>
            <person name="Murat C."/>
            <person name="Martin F."/>
            <person name="Albertini E."/>
            <person name="Donnini D."/>
            <person name="Bonito G."/>
        </authorList>
    </citation>
    <scope>NUCLEOTIDE SEQUENCE [LARGE SCALE GENOMIC DNA]</scope>
    <source>
        <strain evidence="1 2">Sb_GMNB300</strain>
    </source>
</reference>